<organism evidence="8 9">
    <name type="scientific">Pediococcus pentosaceus</name>
    <dbReference type="NCBI Taxonomy" id="1255"/>
    <lineage>
        <taxon>Bacteria</taxon>
        <taxon>Bacillati</taxon>
        <taxon>Bacillota</taxon>
        <taxon>Bacilli</taxon>
        <taxon>Lactobacillales</taxon>
        <taxon>Lactobacillaceae</taxon>
        <taxon>Pediococcus</taxon>
    </lineage>
</organism>
<dbReference type="InterPro" id="IPR052536">
    <property type="entry name" value="ABC-4_Integral_Memb_Prot"/>
</dbReference>
<dbReference type="Pfam" id="PF02687">
    <property type="entry name" value="FtsX"/>
    <property type="match status" value="1"/>
</dbReference>
<sequence>MLSRLALSNIKNRLRDYIVLLTGLVMSSAIFYMFANLATNEGFIKSNTTFRFAVPVFYFGEVLLVIITLVYVMYANSFLLNMRLHDYGLFMMLGAKKRRVGTLMVFETLVVGAIATAIGLLLGIGLTGGLSKLLFSHLGITLHHFNPFYFKAVLTTIILYLVLFVIAAIFNLQSLIRTPVLKLLKQNDTVNKIKAHGIGLYFAGIFGVILVGIGYYALAQIATFKLTSIPIALVTIVLGSYLIFHSSMILIIERLKKSNWARRKLNNFTLSQIMFRVQDYTKILTITSLLFALALGAITVGSAFNRQIDSMAKSNSSYTIAINNPTAKEQGLIEQLSDRTVVKYDQKFSGNHVIYNEDQFAQHPYKIVETTQSKSGTMNTYKNVPVSVSKLKKEASSQFDFVSLGGSVLDTAPKFYATNDFNKINAKKGSVSLITVKSIAENRTVLEKLNHLQLKAYPTMDETGIGAGTFPAFLMISGIYGGLEFIGYFLGIAFLAMLASCLMFKILSGTQQDRIRYNLLTKVGTRRSLLNQSINREIFVLFALPGILGIIDVLFGLQMFKSFFNNNPYQNIQYPIIIFVVLYLLYYFLTTWLYKLIVLPKKK</sequence>
<evidence type="ECO:0000313" key="9">
    <source>
        <dbReference type="Proteomes" id="UP000196118"/>
    </source>
</evidence>
<dbReference type="PANTHER" id="PTHR46795:SF3">
    <property type="entry name" value="ABC TRANSPORTER PERMEASE"/>
    <property type="match status" value="1"/>
</dbReference>
<dbReference type="Proteomes" id="UP000196118">
    <property type="component" value="Chromosome"/>
</dbReference>
<reference evidence="8 9" key="1">
    <citation type="submission" date="2017-05" db="EMBL/GenBank/DDBJ databases">
        <title>Genome sequence of Pediococcus pentosaceus strain SRCM100892.</title>
        <authorList>
            <person name="Cho S.H."/>
        </authorList>
    </citation>
    <scope>NUCLEOTIDE SEQUENCE [LARGE SCALE GENOMIC DNA]</scope>
    <source>
        <strain evidence="8 9">SRCM100892</strain>
    </source>
</reference>
<evidence type="ECO:0000259" key="7">
    <source>
        <dbReference type="Pfam" id="PF02687"/>
    </source>
</evidence>
<keyword evidence="4 6" id="KW-1133">Transmembrane helix</keyword>
<evidence type="ECO:0000256" key="5">
    <source>
        <dbReference type="ARBA" id="ARBA00023136"/>
    </source>
</evidence>
<protein>
    <submittedName>
        <fullName evidence="8">Bacitracin export permease protein BceB</fullName>
    </submittedName>
</protein>
<feature type="domain" description="ABC3 transporter permease C-terminal" evidence="7">
    <location>
        <begin position="62"/>
        <end position="178"/>
    </location>
</feature>
<dbReference type="PIRSF" id="PIRSF018968">
    <property type="entry name" value="ABC_permease_BceB"/>
    <property type="match status" value="1"/>
</dbReference>
<evidence type="ECO:0000256" key="6">
    <source>
        <dbReference type="PIRNR" id="PIRNR018968"/>
    </source>
</evidence>
<feature type="transmembrane region" description="Helical" evidence="6">
    <location>
        <begin position="283"/>
        <end position="304"/>
    </location>
</feature>
<feature type="transmembrane region" description="Helical" evidence="6">
    <location>
        <begin position="55"/>
        <end position="79"/>
    </location>
</feature>
<feature type="transmembrane region" description="Helical" evidence="6">
    <location>
        <begin position="148"/>
        <end position="172"/>
    </location>
</feature>
<name>A0A1Y0VQF4_PEDPE</name>
<evidence type="ECO:0000256" key="1">
    <source>
        <dbReference type="ARBA" id="ARBA00004651"/>
    </source>
</evidence>
<accession>A0A1Y0VQF4</accession>
<feature type="transmembrane region" description="Helical" evidence="6">
    <location>
        <begin position="538"/>
        <end position="560"/>
    </location>
</feature>
<evidence type="ECO:0000256" key="3">
    <source>
        <dbReference type="ARBA" id="ARBA00022692"/>
    </source>
</evidence>
<evidence type="ECO:0000256" key="2">
    <source>
        <dbReference type="ARBA" id="ARBA00022475"/>
    </source>
</evidence>
<comment type="subcellular location">
    <subcellularLocation>
        <location evidence="1 6">Cell membrane</location>
        <topology evidence="1 6">Multi-pass membrane protein</topology>
    </subcellularLocation>
</comment>
<feature type="transmembrane region" description="Helical" evidence="6">
    <location>
        <begin position="100"/>
        <end position="128"/>
    </location>
</feature>
<dbReference type="PANTHER" id="PTHR46795">
    <property type="entry name" value="ABC TRANSPORTER PERMEASE-RELATED-RELATED"/>
    <property type="match status" value="1"/>
</dbReference>
<dbReference type="GO" id="GO:0005886">
    <property type="term" value="C:plasma membrane"/>
    <property type="evidence" value="ECO:0007669"/>
    <property type="project" value="UniProtKB-SubCell"/>
</dbReference>
<dbReference type="EMBL" id="CP021474">
    <property type="protein sequence ID" value="ARW18863.1"/>
    <property type="molecule type" value="Genomic_DNA"/>
</dbReference>
<feature type="transmembrane region" description="Helical" evidence="6">
    <location>
        <begin position="572"/>
        <end position="594"/>
    </location>
</feature>
<evidence type="ECO:0000313" key="8">
    <source>
        <dbReference type="EMBL" id="ARW18863.1"/>
    </source>
</evidence>
<feature type="transmembrane region" description="Helical" evidence="6">
    <location>
        <begin position="229"/>
        <end position="252"/>
    </location>
</feature>
<feature type="transmembrane region" description="Helical" evidence="6">
    <location>
        <begin position="17"/>
        <end position="35"/>
    </location>
</feature>
<dbReference type="InterPro" id="IPR027022">
    <property type="entry name" value="ABC_permease_BceB-typ"/>
</dbReference>
<gene>
    <name evidence="8" type="ORF">S100892_00258</name>
</gene>
<proteinExistence type="inferred from homology"/>
<keyword evidence="2 6" id="KW-1003">Cell membrane</keyword>
<dbReference type="GO" id="GO:0055085">
    <property type="term" value="P:transmembrane transport"/>
    <property type="evidence" value="ECO:0007669"/>
    <property type="project" value="UniProtKB-UniRule"/>
</dbReference>
<comment type="similarity">
    <text evidence="6">Belongs to the ABC-4 integral membrane protein family.</text>
</comment>
<feature type="transmembrane region" description="Helical" evidence="6">
    <location>
        <begin position="193"/>
        <end position="217"/>
    </location>
</feature>
<keyword evidence="6" id="KW-0813">Transport</keyword>
<evidence type="ECO:0000256" key="4">
    <source>
        <dbReference type="ARBA" id="ARBA00022989"/>
    </source>
</evidence>
<keyword evidence="5 6" id="KW-0472">Membrane</keyword>
<dbReference type="AlphaFoldDB" id="A0A1Y0VQF4"/>
<feature type="transmembrane region" description="Helical" evidence="6">
    <location>
        <begin position="485"/>
        <end position="507"/>
    </location>
</feature>
<dbReference type="InterPro" id="IPR003838">
    <property type="entry name" value="ABC3_permease_C"/>
</dbReference>
<keyword evidence="3 6" id="KW-0812">Transmembrane</keyword>